<name>A0A397FWQ6_ASPTH</name>
<dbReference type="GeneID" id="38121977"/>
<comment type="similarity">
    <text evidence="1">Belongs to the helicase family. RecQ subfamily.</text>
</comment>
<dbReference type="EMBL" id="NKHU02000636">
    <property type="protein sequence ID" value="RHZ43027.1"/>
    <property type="molecule type" value="Genomic_DNA"/>
</dbReference>
<evidence type="ECO:0000256" key="1">
    <source>
        <dbReference type="ARBA" id="ARBA00005446"/>
    </source>
</evidence>
<feature type="domain" description="Helicase C-terminal" evidence="4">
    <location>
        <begin position="25"/>
        <end position="211"/>
    </location>
</feature>
<dbReference type="AlphaFoldDB" id="A0A397FWQ6"/>
<dbReference type="STRING" id="41047.A0A397FWQ6"/>
<protein>
    <recommendedName>
        <fullName evidence="3">DNA 3'-5' helicase</fullName>
        <ecNumber evidence="3">5.6.2.4</ecNumber>
    </recommendedName>
</protein>
<gene>
    <name evidence="5" type="ORF">CDV56_100003</name>
</gene>
<dbReference type="GO" id="GO:0005694">
    <property type="term" value="C:chromosome"/>
    <property type="evidence" value="ECO:0007669"/>
    <property type="project" value="TreeGrafter"/>
</dbReference>
<dbReference type="SMART" id="SM00490">
    <property type="entry name" value="HELICc"/>
    <property type="match status" value="1"/>
</dbReference>
<dbReference type="EC" id="5.6.2.4" evidence="3"/>
<comment type="catalytic activity">
    <reaction evidence="2">
        <text>Couples ATP hydrolysis with the unwinding of duplex DNA by translocating in the 3'-5' direction.</text>
        <dbReference type="EC" id="5.6.2.4"/>
    </reaction>
</comment>
<dbReference type="GO" id="GO:0009378">
    <property type="term" value="F:four-way junction helicase activity"/>
    <property type="evidence" value="ECO:0007669"/>
    <property type="project" value="TreeGrafter"/>
</dbReference>
<keyword evidence="6" id="KW-1185">Reference proteome</keyword>
<evidence type="ECO:0000259" key="4">
    <source>
        <dbReference type="PROSITE" id="PS51194"/>
    </source>
</evidence>
<dbReference type="InterPro" id="IPR027417">
    <property type="entry name" value="P-loop_NTPase"/>
</dbReference>
<dbReference type="GO" id="GO:0005737">
    <property type="term" value="C:cytoplasm"/>
    <property type="evidence" value="ECO:0007669"/>
    <property type="project" value="TreeGrafter"/>
</dbReference>
<evidence type="ECO:0000313" key="6">
    <source>
        <dbReference type="Proteomes" id="UP000215305"/>
    </source>
</evidence>
<dbReference type="GO" id="GO:0043138">
    <property type="term" value="F:3'-5' DNA helicase activity"/>
    <property type="evidence" value="ECO:0007669"/>
    <property type="project" value="UniProtKB-EC"/>
</dbReference>
<evidence type="ECO:0000256" key="3">
    <source>
        <dbReference type="ARBA" id="ARBA00034808"/>
    </source>
</evidence>
<evidence type="ECO:0000256" key="2">
    <source>
        <dbReference type="ARBA" id="ARBA00034617"/>
    </source>
</evidence>
<dbReference type="RefSeq" id="XP_026609422.1">
    <property type="nucleotide sequence ID" value="XM_026753622.1"/>
</dbReference>
<feature type="non-terminal residue" evidence="5">
    <location>
        <position position="211"/>
    </location>
</feature>
<dbReference type="OrthoDB" id="4502122at2759"/>
<dbReference type="SUPFAM" id="SSF52540">
    <property type="entry name" value="P-loop containing nucleoside triphosphate hydrolases"/>
    <property type="match status" value="1"/>
</dbReference>
<dbReference type="Gene3D" id="3.40.50.300">
    <property type="entry name" value="P-loop containing nucleotide triphosphate hydrolases"/>
    <property type="match status" value="2"/>
</dbReference>
<dbReference type="GO" id="GO:0000724">
    <property type="term" value="P:double-strand break repair via homologous recombination"/>
    <property type="evidence" value="ECO:0007669"/>
    <property type="project" value="TreeGrafter"/>
</dbReference>
<dbReference type="PANTHER" id="PTHR13710:SF154">
    <property type="entry name" value="RECQ HELICASE, PUTATIVE (AFU_ORTHOLOGUE AFUA_6G14720)-RELATED"/>
    <property type="match status" value="1"/>
</dbReference>
<dbReference type="InterPro" id="IPR001650">
    <property type="entry name" value="Helicase_C-like"/>
</dbReference>
<proteinExistence type="inferred from homology"/>
<dbReference type="Pfam" id="PF00271">
    <property type="entry name" value="Helicase_C"/>
    <property type="match status" value="1"/>
</dbReference>
<accession>A0A397FWQ6</accession>
<evidence type="ECO:0000313" key="5">
    <source>
        <dbReference type="EMBL" id="RHZ43027.1"/>
    </source>
</evidence>
<dbReference type="PANTHER" id="PTHR13710">
    <property type="entry name" value="DNA HELICASE RECQ FAMILY MEMBER"/>
    <property type="match status" value="1"/>
</dbReference>
<reference evidence="5" key="1">
    <citation type="submission" date="2018-08" db="EMBL/GenBank/DDBJ databases">
        <title>Draft genome sequence of azole-resistant Aspergillus thermomutatus (Neosartorya pseudofischeri) strain HMR AF 39, isolated from a human nasal aspirate.</title>
        <authorList>
            <person name="Parent-Michaud M."/>
            <person name="Dufresne P.J."/>
            <person name="Fournier E."/>
            <person name="Martineau C."/>
            <person name="Moreira S."/>
            <person name="Perkins V."/>
            <person name="De Repentigny L."/>
            <person name="Dufresne S.F."/>
        </authorList>
    </citation>
    <scope>NUCLEOTIDE SEQUENCE [LARGE SCALE GENOMIC DNA]</scope>
    <source>
        <strain evidence="5">HMR AF 39</strain>
    </source>
</reference>
<dbReference type="VEuPathDB" id="FungiDB:CDV56_100003"/>
<dbReference type="PROSITE" id="PS51194">
    <property type="entry name" value="HELICASE_CTER"/>
    <property type="match status" value="1"/>
</dbReference>
<dbReference type="Proteomes" id="UP000215305">
    <property type="component" value="Unassembled WGS sequence"/>
</dbReference>
<sequence length="211" mass="24057">MLVTPESAVNPDFQTFLNWLRWMRRLDRIVINECHVVLNSQRDFQPQMAYMEDELCRWMKHDRTAMTIYQAWTSRLNMAYRVWRPVLTGVGWGPYQWIESEAVVAFIQDRIQRAAGGKVIIYVNIIGQVTAMTRVLGPVIAAMSALGMGVDIPNIRSIIHIGTPRTLLDYAQESGRAGRDGQRSEAIIIQPAGWDAPAPWMEGVSPEDQER</sequence>
<organism evidence="5 6">
    <name type="scientific">Aspergillus thermomutatus</name>
    <name type="common">Neosartorya pseudofischeri</name>
    <dbReference type="NCBI Taxonomy" id="41047"/>
    <lineage>
        <taxon>Eukaryota</taxon>
        <taxon>Fungi</taxon>
        <taxon>Dikarya</taxon>
        <taxon>Ascomycota</taxon>
        <taxon>Pezizomycotina</taxon>
        <taxon>Eurotiomycetes</taxon>
        <taxon>Eurotiomycetidae</taxon>
        <taxon>Eurotiales</taxon>
        <taxon>Aspergillaceae</taxon>
        <taxon>Aspergillus</taxon>
        <taxon>Aspergillus subgen. Fumigati</taxon>
    </lineage>
</organism>
<comment type="caution">
    <text evidence="5">The sequence shown here is derived from an EMBL/GenBank/DDBJ whole genome shotgun (WGS) entry which is preliminary data.</text>
</comment>